<accession>A0A6G7WFN1</accession>
<dbReference type="AlphaFoldDB" id="A0A6G7WFN1"/>
<proteinExistence type="predicted"/>
<reference evidence="1 2" key="1">
    <citation type="journal article" date="2017" name="Int. J. Syst. Evol. Microbiol.">
        <title>Jeotgalibaca porci sp. nov. and Jeotgalibaca arthritidis sp. nov., isolated from pigs, and emended description of the genus Jeotgalibaca.</title>
        <authorList>
            <person name="Zamora L."/>
            <person name="Perez-Sancho M."/>
            <person name="Dominguez L."/>
            <person name="Fernandez-Garayzabal J.F."/>
            <person name="Vela A.I."/>
        </authorList>
    </citation>
    <scope>NUCLEOTIDE SEQUENCE [LARGE SCALE GENOMIC DNA]</scope>
    <source>
        <strain evidence="1 2">CCUG 69148</strain>
    </source>
</reference>
<organism evidence="1 2">
    <name type="scientific">Jeotgalibaca porci</name>
    <dbReference type="NCBI Taxonomy" id="1868793"/>
    <lineage>
        <taxon>Bacteria</taxon>
        <taxon>Bacillati</taxon>
        <taxon>Bacillota</taxon>
        <taxon>Bacilli</taxon>
        <taxon>Lactobacillales</taxon>
        <taxon>Carnobacteriaceae</taxon>
        <taxon>Jeotgalibaca</taxon>
    </lineage>
</organism>
<evidence type="ECO:0000313" key="1">
    <source>
        <dbReference type="EMBL" id="QIK51019.1"/>
    </source>
</evidence>
<sequence length="87" mass="10348">MKNKALTLKEFNALYTLEVASTKKAAVKDNLMELDYQNDQANQTYRIITSDTKEVVFEFETDTDEKFIRALMERFKIKELELYYMCD</sequence>
<gene>
    <name evidence="1" type="ORF">G7058_02495</name>
</gene>
<name>A0A6G7WFN1_9LACT</name>
<evidence type="ECO:0000313" key="2">
    <source>
        <dbReference type="Proteomes" id="UP000501830"/>
    </source>
</evidence>
<keyword evidence="2" id="KW-1185">Reference proteome</keyword>
<dbReference type="Proteomes" id="UP000501830">
    <property type="component" value="Chromosome"/>
</dbReference>
<dbReference type="EMBL" id="CP049889">
    <property type="protein sequence ID" value="QIK51019.1"/>
    <property type="molecule type" value="Genomic_DNA"/>
</dbReference>
<dbReference type="GeneID" id="94552131"/>
<dbReference type="KEGG" id="jpo:G7058_02495"/>
<dbReference type="RefSeq" id="WP_166062062.1">
    <property type="nucleotide sequence ID" value="NZ_CP049889.1"/>
</dbReference>
<protein>
    <submittedName>
        <fullName evidence="1">Uncharacterized protein</fullName>
    </submittedName>
</protein>